<evidence type="ECO:0000313" key="3">
    <source>
        <dbReference type="Proteomes" id="UP000604730"/>
    </source>
</evidence>
<gene>
    <name evidence="2" type="ORF">JJN12_13125</name>
</gene>
<dbReference type="GO" id="GO:0004519">
    <property type="term" value="F:endonuclease activity"/>
    <property type="evidence" value="ECO:0007669"/>
    <property type="project" value="UniProtKB-KW"/>
</dbReference>
<feature type="domain" description="HNH nuclease" evidence="1">
    <location>
        <begin position="196"/>
        <end position="256"/>
    </location>
</feature>
<name>A0ABS1J3I8_9FIRM</name>
<dbReference type="InterPro" id="IPR002711">
    <property type="entry name" value="HNH"/>
</dbReference>
<protein>
    <submittedName>
        <fullName evidence="2">HNH endonuclease</fullName>
    </submittedName>
</protein>
<dbReference type="CDD" id="cd00085">
    <property type="entry name" value="HNHc"/>
    <property type="match status" value="1"/>
</dbReference>
<keyword evidence="2" id="KW-0378">Hydrolase</keyword>
<reference evidence="2 3" key="1">
    <citation type="submission" date="2021-01" db="EMBL/GenBank/DDBJ databases">
        <title>Isolation and description of Catonella massiliensis sp. nov., a novel Catonella species, isolated from a stable periodontitis subject.</title>
        <authorList>
            <person name="Antezack A."/>
            <person name="Boxberger M."/>
            <person name="La Scola B."/>
            <person name="Monnet-Corti V."/>
        </authorList>
    </citation>
    <scope>NUCLEOTIDE SEQUENCE [LARGE SCALE GENOMIC DNA]</scope>
    <source>
        <strain evidence="2 3">Marseille-Q4567</strain>
    </source>
</reference>
<keyword evidence="2" id="KW-0540">Nuclease</keyword>
<dbReference type="Pfam" id="PF01844">
    <property type="entry name" value="HNH"/>
    <property type="match status" value="1"/>
</dbReference>
<proteinExistence type="predicted"/>
<dbReference type="Gene3D" id="1.10.30.50">
    <property type="match status" value="1"/>
</dbReference>
<keyword evidence="2" id="KW-0255">Endonuclease</keyword>
<dbReference type="RefSeq" id="WP_208430105.1">
    <property type="nucleotide sequence ID" value="NZ_JAEPRJ010000001.1"/>
</dbReference>
<evidence type="ECO:0000259" key="1">
    <source>
        <dbReference type="SMART" id="SM00507"/>
    </source>
</evidence>
<dbReference type="Proteomes" id="UP000604730">
    <property type="component" value="Unassembled WGS sequence"/>
</dbReference>
<sequence>MRRLEMKYFNTYYFCSVIQYIIEDSDLDYVGTLAEFTELLSECKREDFPQESYLQSFVDFTVERILFEQNEYKASDIAAAIEADGYENVINNNHEVFYSHEYKYTIFELAIIHYQGCKEKMQDWIAKNVAPEEFDALDVAINYTNYLEGNYYDVINSIKNEVFYLLFQNRYFLMQFNVLISDIHPGKSERKNIPTWVKSAVKYRDKCKCVMFQKDLSGIMDVEEYRDKQFDHIVPLEVGGFNDVSNLQLMCSKCNQKKGIKTYTNNIYHFYYDN</sequence>
<evidence type="ECO:0000313" key="2">
    <source>
        <dbReference type="EMBL" id="MBK5898704.1"/>
    </source>
</evidence>
<comment type="caution">
    <text evidence="2">The sequence shown here is derived from an EMBL/GenBank/DDBJ whole genome shotgun (WGS) entry which is preliminary data.</text>
</comment>
<dbReference type="SMART" id="SM00507">
    <property type="entry name" value="HNHc"/>
    <property type="match status" value="1"/>
</dbReference>
<organism evidence="2 3">
    <name type="scientific">Catonella massiliensis</name>
    <dbReference type="NCBI Taxonomy" id="2799636"/>
    <lineage>
        <taxon>Bacteria</taxon>
        <taxon>Bacillati</taxon>
        <taxon>Bacillota</taxon>
        <taxon>Clostridia</taxon>
        <taxon>Lachnospirales</taxon>
        <taxon>Lachnospiraceae</taxon>
        <taxon>Catonella</taxon>
    </lineage>
</organism>
<dbReference type="EMBL" id="JAEPRJ010000001">
    <property type="protein sequence ID" value="MBK5898704.1"/>
    <property type="molecule type" value="Genomic_DNA"/>
</dbReference>
<keyword evidence="3" id="KW-1185">Reference proteome</keyword>
<dbReference type="InterPro" id="IPR003615">
    <property type="entry name" value="HNH_nuc"/>
</dbReference>
<accession>A0ABS1J3I8</accession>